<name>A0A165G666_EXIGL</name>
<keyword evidence="3" id="KW-1185">Reference proteome</keyword>
<organism evidence="2 3">
    <name type="scientific">Exidia glandulosa HHB12029</name>
    <dbReference type="NCBI Taxonomy" id="1314781"/>
    <lineage>
        <taxon>Eukaryota</taxon>
        <taxon>Fungi</taxon>
        <taxon>Dikarya</taxon>
        <taxon>Basidiomycota</taxon>
        <taxon>Agaricomycotina</taxon>
        <taxon>Agaricomycetes</taxon>
        <taxon>Auriculariales</taxon>
        <taxon>Exidiaceae</taxon>
        <taxon>Exidia</taxon>
    </lineage>
</organism>
<gene>
    <name evidence="2" type="ORF">EXIGLDRAFT_695029</name>
</gene>
<reference evidence="2 3" key="1">
    <citation type="journal article" date="2016" name="Mol. Biol. Evol.">
        <title>Comparative Genomics of Early-Diverging Mushroom-Forming Fungi Provides Insights into the Origins of Lignocellulose Decay Capabilities.</title>
        <authorList>
            <person name="Nagy L.G."/>
            <person name="Riley R."/>
            <person name="Tritt A."/>
            <person name="Adam C."/>
            <person name="Daum C."/>
            <person name="Floudas D."/>
            <person name="Sun H."/>
            <person name="Yadav J.S."/>
            <person name="Pangilinan J."/>
            <person name="Larsson K.H."/>
            <person name="Matsuura K."/>
            <person name="Barry K."/>
            <person name="Labutti K."/>
            <person name="Kuo R."/>
            <person name="Ohm R.A."/>
            <person name="Bhattacharya S.S."/>
            <person name="Shirouzu T."/>
            <person name="Yoshinaga Y."/>
            <person name="Martin F.M."/>
            <person name="Grigoriev I.V."/>
            <person name="Hibbett D.S."/>
        </authorList>
    </citation>
    <scope>NUCLEOTIDE SEQUENCE [LARGE SCALE GENOMIC DNA]</scope>
    <source>
        <strain evidence="2 3">HHB12029</strain>
    </source>
</reference>
<dbReference type="Proteomes" id="UP000077266">
    <property type="component" value="Unassembled WGS sequence"/>
</dbReference>
<dbReference type="AlphaFoldDB" id="A0A165G666"/>
<proteinExistence type="predicted"/>
<evidence type="ECO:0000313" key="3">
    <source>
        <dbReference type="Proteomes" id="UP000077266"/>
    </source>
</evidence>
<sequence>MTGEHLKSWPDPAVEGLRTRRQAAQEQTALDDSKAPTQKNKKQPNTTATPKPANATANANTKGKTKAKAKKDAKAASQGSKKDAQSNVQGKQKLAGKGGKTKAPAKTVPVLDADSDGDHVAEAALDSDGEPGGDPKRKHDNKSDDESGDNGGNESGDKGSDESGDDTDKTANTDGGDDDKKTDAAPPKATLEDQTVNDKWKELDFDLTFLDDDLLAAALEAGEEDDDKEGEESAPGPLSNALKSIWQRFLGRAAEFVQFFAKAARKAETIIWGMFGEWFKLTRNPNIYNMWVKQWSLLNEKEAGESKRDYHRRYVDAYHEKVDCMTPKEKHELRVELLNWLHSYEKECAHEAEQQGVGFKNVVDGKRAMIRTAQTVARKNNCVVWGVIAPLNLSDAKMISSGGSFSSHEGMTDALKELGVNADGLCGDISAIFGAKRIANRLVGNYSDEALTTIANKPEKDRRYYLRLVLLAIYNQALPIPTDKLDWKGNASMCVRRGMWFDKWPAGVSPPDVIGDNKYNEPEHNMLMSAAYKTMRKEPNYPHIEVKKYTDEELSWRRSDWKRWCALPVYRDTDGKVLIAIRDVMPSQEEDMKLKGRVSRKRFTGPTGNENVPLDAAASTTTGAKRPRRSEEEYKALLVGGGNPEYWQTTAPPVKRRRGPRPGYEHVEEMVSHQASVVVMALIPHAKNVDEIESESSSTASDVHAGGICTAAADDGRALANMNWQQQQQQQQQQQLPPISEWIADGQGGFMNPFGNGNC</sequence>
<accession>A0A165G666</accession>
<evidence type="ECO:0000256" key="1">
    <source>
        <dbReference type="SAM" id="MobiDB-lite"/>
    </source>
</evidence>
<dbReference type="InParanoid" id="A0A165G666"/>
<evidence type="ECO:0000313" key="2">
    <source>
        <dbReference type="EMBL" id="KZV90040.1"/>
    </source>
</evidence>
<feature type="region of interest" description="Disordered" evidence="1">
    <location>
        <begin position="1"/>
        <end position="195"/>
    </location>
</feature>
<feature type="region of interest" description="Disordered" evidence="1">
    <location>
        <begin position="601"/>
        <end position="630"/>
    </location>
</feature>
<feature type="compositionally biased region" description="Low complexity" evidence="1">
    <location>
        <begin position="90"/>
        <end position="106"/>
    </location>
</feature>
<feature type="compositionally biased region" description="Basic and acidic residues" evidence="1">
    <location>
        <begin position="133"/>
        <end position="145"/>
    </location>
</feature>
<protein>
    <submittedName>
        <fullName evidence="2">Uncharacterized protein</fullName>
    </submittedName>
</protein>
<feature type="compositionally biased region" description="Basic and acidic residues" evidence="1">
    <location>
        <begin position="70"/>
        <end position="84"/>
    </location>
</feature>
<feature type="compositionally biased region" description="Low complexity" evidence="1">
    <location>
        <begin position="43"/>
        <end position="62"/>
    </location>
</feature>
<feature type="compositionally biased region" description="Basic and acidic residues" evidence="1">
    <location>
        <begin position="155"/>
        <end position="171"/>
    </location>
</feature>
<dbReference type="EMBL" id="KV426057">
    <property type="protein sequence ID" value="KZV90040.1"/>
    <property type="molecule type" value="Genomic_DNA"/>
</dbReference>